<evidence type="ECO:0000313" key="4">
    <source>
        <dbReference type="EMBL" id="KWX69926.1"/>
    </source>
</evidence>
<evidence type="ECO:0000313" key="5">
    <source>
        <dbReference type="EMBL" id="SDL49377.1"/>
    </source>
</evidence>
<dbReference type="PANTHER" id="PTHR22550">
    <property type="entry name" value="SPORE GERMINATION PROTEIN"/>
    <property type="match status" value="1"/>
</dbReference>
<feature type="transmembrane region" description="Helical" evidence="3">
    <location>
        <begin position="368"/>
        <end position="386"/>
    </location>
</feature>
<comment type="similarity">
    <text evidence="1">Belongs to the GerABKA family.</text>
</comment>
<reference evidence="4 6" key="1">
    <citation type="submission" date="2015-08" db="EMBL/GenBank/DDBJ databases">
        <title>Genome of Paenibacillus jilunlii.</title>
        <authorList>
            <person name="Sant'Anna F.H."/>
            <person name="Ambrosini A."/>
            <person name="Souza R."/>
            <person name="Bach E."/>
            <person name="Fernandes G."/>
            <person name="Balsanelli E."/>
            <person name="Baura V.A."/>
            <person name="Pedrosa F.O."/>
            <person name="Souza E.M."/>
            <person name="Passaglia L."/>
        </authorList>
    </citation>
    <scope>NUCLEOTIDE SEQUENCE [LARGE SCALE GENOMIC DNA]</scope>
    <source>
        <strain evidence="4 6">DSM 23019</strain>
    </source>
</reference>
<protein>
    <submittedName>
        <fullName evidence="5">GerA spore germination protein</fullName>
    </submittedName>
    <submittedName>
        <fullName evidence="4">Spore gernimation protein GerA</fullName>
    </submittedName>
</protein>
<gene>
    <name evidence="4" type="ORF">AML91_29660</name>
    <name evidence="5" type="ORF">SAMN05216191_103273</name>
</gene>
<dbReference type="EMBL" id="FNGM01000003">
    <property type="protein sequence ID" value="SDL49377.1"/>
    <property type="molecule type" value="Genomic_DNA"/>
</dbReference>
<dbReference type="Proteomes" id="UP000182783">
    <property type="component" value="Unassembled WGS sequence"/>
</dbReference>
<evidence type="ECO:0000256" key="2">
    <source>
        <dbReference type="ARBA" id="ARBA00023136"/>
    </source>
</evidence>
<dbReference type="OrthoDB" id="1726708at2"/>
<feature type="transmembrane region" description="Helical" evidence="3">
    <location>
        <begin position="269"/>
        <end position="294"/>
    </location>
</feature>
<reference evidence="5 7" key="2">
    <citation type="submission" date="2016-10" db="EMBL/GenBank/DDBJ databases">
        <authorList>
            <person name="de Groot N.N."/>
        </authorList>
    </citation>
    <scope>NUCLEOTIDE SEQUENCE [LARGE SCALE GENOMIC DNA]</scope>
    <source>
        <strain evidence="5 7">CGMCC 1.10239</strain>
    </source>
</reference>
<dbReference type="AlphaFoldDB" id="A0A1G9KIQ1"/>
<keyword evidence="3" id="KW-0812">Transmembrane</keyword>
<dbReference type="PIRSF" id="PIRSF005690">
    <property type="entry name" value="GerBA"/>
    <property type="match status" value="1"/>
</dbReference>
<feature type="transmembrane region" description="Helical" evidence="3">
    <location>
        <begin position="314"/>
        <end position="333"/>
    </location>
</feature>
<keyword evidence="2 3" id="KW-0472">Membrane</keyword>
<name>A0A1G9KIQ1_9BACL</name>
<dbReference type="Pfam" id="PF03323">
    <property type="entry name" value="GerA"/>
    <property type="match status" value="1"/>
</dbReference>
<sequence>MGFISRIKEQYAVSDDFFILNDYLLETPVILMGFNSLMDWTLTKQNLQTYINTAADTGLGLEEFRTVLGQVETASGMDKASAGLLQGKLIIYFEQENSFIVMDTVARTLDRSITPPVNENVFQGTLSSFTEDINSNIGILRKQIQSSHVNVSSYTIGSEETRQLTLVYYEGHADVNLIEKIKMQIEQNKHQQIDNLQQLSQRMMGFRNWTLVPNLNQTELPEEAANFLRNGRALLFMDRLPVAVVLPSLLWDIFVLGSDRHMPLPLMMFLRALRVIGVMLTLILPGTYVALVSVNPEVLRIELALSIAQTREGIPYPAIVEIVLMLLILELIIEASIRLPKNIGPTITMVGGIILGEAVVQAKLVSNLLIIILAATTIANSTIIGLQQSLSLRIAKYIIVILAAIYGVFGIMEGLVLVFAYLSSLHPFGIPYTSIMRCKKEVNHG</sequence>
<keyword evidence="6" id="KW-1185">Reference proteome</keyword>
<dbReference type="InterPro" id="IPR004995">
    <property type="entry name" value="Spore_Ger"/>
</dbReference>
<organism evidence="5 7">
    <name type="scientific">Paenibacillus jilunlii</name>
    <dbReference type="NCBI Taxonomy" id="682956"/>
    <lineage>
        <taxon>Bacteria</taxon>
        <taxon>Bacillati</taxon>
        <taxon>Bacillota</taxon>
        <taxon>Bacilli</taxon>
        <taxon>Bacillales</taxon>
        <taxon>Paenibacillaceae</taxon>
        <taxon>Paenibacillus</taxon>
    </lineage>
</organism>
<feature type="transmembrane region" description="Helical" evidence="3">
    <location>
        <begin position="345"/>
        <end position="362"/>
    </location>
</feature>
<evidence type="ECO:0000313" key="6">
    <source>
        <dbReference type="Proteomes" id="UP000070252"/>
    </source>
</evidence>
<dbReference type="InterPro" id="IPR050768">
    <property type="entry name" value="UPF0353/GerABKA_families"/>
</dbReference>
<keyword evidence="3" id="KW-1133">Transmembrane helix</keyword>
<evidence type="ECO:0000313" key="7">
    <source>
        <dbReference type="Proteomes" id="UP000182783"/>
    </source>
</evidence>
<evidence type="ECO:0000256" key="1">
    <source>
        <dbReference type="ARBA" id="ARBA00005278"/>
    </source>
</evidence>
<dbReference type="RefSeq" id="WP_062528326.1">
    <property type="nucleotide sequence ID" value="NZ_CP048429.1"/>
</dbReference>
<evidence type="ECO:0000256" key="3">
    <source>
        <dbReference type="SAM" id="Phobius"/>
    </source>
</evidence>
<dbReference type="GO" id="GO:0016020">
    <property type="term" value="C:membrane"/>
    <property type="evidence" value="ECO:0007669"/>
    <property type="project" value="InterPro"/>
</dbReference>
<proteinExistence type="inferred from homology"/>
<dbReference type="GO" id="GO:0009847">
    <property type="term" value="P:spore germination"/>
    <property type="evidence" value="ECO:0007669"/>
    <property type="project" value="InterPro"/>
</dbReference>
<accession>A0A1G9KIQ1</accession>
<dbReference type="Proteomes" id="UP000070252">
    <property type="component" value="Unassembled WGS sequence"/>
</dbReference>
<dbReference type="EMBL" id="LIPY01000124">
    <property type="protein sequence ID" value="KWX69926.1"/>
    <property type="molecule type" value="Genomic_DNA"/>
</dbReference>
<feature type="transmembrane region" description="Helical" evidence="3">
    <location>
        <begin position="398"/>
        <end position="422"/>
    </location>
</feature>
<dbReference type="PANTHER" id="PTHR22550:SF5">
    <property type="entry name" value="LEUCINE ZIPPER PROTEIN 4"/>
    <property type="match status" value="1"/>
</dbReference>